<name>A0ABD2Q7J0_9PLAT</name>
<evidence type="ECO:0000256" key="6">
    <source>
        <dbReference type="ARBA" id="ARBA00022837"/>
    </source>
</evidence>
<keyword evidence="7" id="KW-0851">Voltage-gated channel</keyword>
<feature type="region of interest" description="Disordered" evidence="12">
    <location>
        <begin position="135"/>
        <end position="165"/>
    </location>
</feature>
<dbReference type="PANTHER" id="PTHR45628:SF22">
    <property type="entry name" value="VOLTAGE-DEPENDENT T-TYPE CALCIUM CHANNEL SUBUNIT ALPHA"/>
    <property type="match status" value="1"/>
</dbReference>
<keyword evidence="10 13" id="KW-0472">Membrane</keyword>
<feature type="domain" description="Ion transport" evidence="14">
    <location>
        <begin position="10"/>
        <end position="95"/>
    </location>
</feature>
<keyword evidence="6" id="KW-0106">Calcium</keyword>
<dbReference type="EMBL" id="JBJKFK010000732">
    <property type="protein sequence ID" value="KAL3315526.1"/>
    <property type="molecule type" value="Genomic_DNA"/>
</dbReference>
<keyword evidence="4" id="KW-0107">Calcium channel</keyword>
<dbReference type="GO" id="GO:0034702">
    <property type="term" value="C:monoatomic ion channel complex"/>
    <property type="evidence" value="ECO:0007669"/>
    <property type="project" value="UniProtKB-KW"/>
</dbReference>
<dbReference type="GO" id="GO:0005262">
    <property type="term" value="F:calcium channel activity"/>
    <property type="evidence" value="ECO:0007669"/>
    <property type="project" value="UniProtKB-KW"/>
</dbReference>
<evidence type="ECO:0000256" key="10">
    <source>
        <dbReference type="ARBA" id="ARBA00023136"/>
    </source>
</evidence>
<evidence type="ECO:0000256" key="9">
    <source>
        <dbReference type="ARBA" id="ARBA00023065"/>
    </source>
</evidence>
<keyword evidence="9" id="KW-0406">Ion transport</keyword>
<evidence type="ECO:0000256" key="11">
    <source>
        <dbReference type="ARBA" id="ARBA00023303"/>
    </source>
</evidence>
<keyword evidence="5 13" id="KW-0812">Transmembrane</keyword>
<proteinExistence type="predicted"/>
<comment type="subcellular location">
    <subcellularLocation>
        <location evidence="1">Membrane</location>
        <topology evidence="1">Multi-pass membrane protein</topology>
    </subcellularLocation>
</comment>
<keyword evidence="16" id="KW-1185">Reference proteome</keyword>
<feature type="non-terminal residue" evidence="15">
    <location>
        <position position="1"/>
    </location>
</feature>
<feature type="transmembrane region" description="Helical" evidence="13">
    <location>
        <begin position="66"/>
        <end position="88"/>
    </location>
</feature>
<evidence type="ECO:0000256" key="13">
    <source>
        <dbReference type="SAM" id="Phobius"/>
    </source>
</evidence>
<evidence type="ECO:0000256" key="7">
    <source>
        <dbReference type="ARBA" id="ARBA00022882"/>
    </source>
</evidence>
<evidence type="ECO:0000256" key="4">
    <source>
        <dbReference type="ARBA" id="ARBA00022673"/>
    </source>
</evidence>
<feature type="compositionally biased region" description="Polar residues" evidence="12">
    <location>
        <begin position="144"/>
        <end position="156"/>
    </location>
</feature>
<keyword evidence="2" id="KW-0813">Transport</keyword>
<evidence type="ECO:0000256" key="3">
    <source>
        <dbReference type="ARBA" id="ARBA00022568"/>
    </source>
</evidence>
<evidence type="ECO:0000313" key="15">
    <source>
        <dbReference type="EMBL" id="KAL3315526.1"/>
    </source>
</evidence>
<evidence type="ECO:0000256" key="1">
    <source>
        <dbReference type="ARBA" id="ARBA00004141"/>
    </source>
</evidence>
<evidence type="ECO:0000256" key="12">
    <source>
        <dbReference type="SAM" id="MobiDB-lite"/>
    </source>
</evidence>
<dbReference type="InterPro" id="IPR050599">
    <property type="entry name" value="VDCC_alpha-1_subunit"/>
</dbReference>
<dbReference type="AlphaFoldDB" id="A0ABD2Q7J0"/>
<keyword evidence="8 13" id="KW-1133">Transmembrane helix</keyword>
<comment type="caution">
    <text evidence="15">The sequence shown here is derived from an EMBL/GenBank/DDBJ whole genome shotgun (WGS) entry which is preliminary data.</text>
</comment>
<dbReference type="PANTHER" id="PTHR45628">
    <property type="entry name" value="VOLTAGE-DEPENDENT CALCIUM CHANNEL TYPE A SUBUNIT ALPHA-1"/>
    <property type="match status" value="1"/>
</dbReference>
<gene>
    <name evidence="15" type="ORF">Ciccas_005840</name>
</gene>
<reference evidence="15 16" key="1">
    <citation type="submission" date="2024-11" db="EMBL/GenBank/DDBJ databases">
        <title>Adaptive evolution of stress response genes in parasites aligns with host niche diversity.</title>
        <authorList>
            <person name="Hahn C."/>
            <person name="Resl P."/>
        </authorList>
    </citation>
    <scope>NUCLEOTIDE SEQUENCE [LARGE SCALE GENOMIC DNA]</scope>
    <source>
        <strain evidence="15">EGGRZ-B1_66</strain>
        <tissue evidence="15">Body</tissue>
    </source>
</reference>
<keyword evidence="11" id="KW-0407">Ion channel</keyword>
<evidence type="ECO:0000256" key="5">
    <source>
        <dbReference type="ARBA" id="ARBA00022692"/>
    </source>
</evidence>
<dbReference type="InterPro" id="IPR005821">
    <property type="entry name" value="Ion_trans_dom"/>
</dbReference>
<accession>A0ABD2Q7J0</accession>
<evidence type="ECO:0000259" key="14">
    <source>
        <dbReference type="Pfam" id="PF00520"/>
    </source>
</evidence>
<evidence type="ECO:0000256" key="8">
    <source>
        <dbReference type="ARBA" id="ARBA00022989"/>
    </source>
</evidence>
<dbReference type="Proteomes" id="UP001626550">
    <property type="component" value="Unassembled WGS sequence"/>
</dbReference>
<dbReference type="Gene3D" id="1.10.287.70">
    <property type="match status" value="1"/>
</dbReference>
<dbReference type="Pfam" id="PF00520">
    <property type="entry name" value="Ion_trans"/>
    <property type="match status" value="1"/>
</dbReference>
<sequence length="165" mass="18697">CTRENPCDGLGDHANFKHFGMAFFTLFRIATGDNWNAIMKDTMRDNCDKDPQCVRNCCPIPYIGQVYFVVFVLMAQFVLVNVVVAVLMKHLEESHKTLCDDEELDREVQQEIEEEQLAKARLLVVGEAIAVTEESSRVYENPPVNASSLDPENSVQADVHFSEKK</sequence>
<evidence type="ECO:0000256" key="2">
    <source>
        <dbReference type="ARBA" id="ARBA00022448"/>
    </source>
</evidence>
<keyword evidence="3" id="KW-0109">Calcium transport</keyword>
<organism evidence="15 16">
    <name type="scientific">Cichlidogyrus casuarinus</name>
    <dbReference type="NCBI Taxonomy" id="1844966"/>
    <lineage>
        <taxon>Eukaryota</taxon>
        <taxon>Metazoa</taxon>
        <taxon>Spiralia</taxon>
        <taxon>Lophotrochozoa</taxon>
        <taxon>Platyhelminthes</taxon>
        <taxon>Monogenea</taxon>
        <taxon>Monopisthocotylea</taxon>
        <taxon>Dactylogyridea</taxon>
        <taxon>Ancyrocephalidae</taxon>
        <taxon>Cichlidogyrus</taxon>
    </lineage>
</organism>
<protein>
    <recommendedName>
        <fullName evidence="14">Ion transport domain-containing protein</fullName>
    </recommendedName>
</protein>
<evidence type="ECO:0000313" key="16">
    <source>
        <dbReference type="Proteomes" id="UP001626550"/>
    </source>
</evidence>